<keyword evidence="6 10" id="KW-0547">Nucleotide-binding</keyword>
<dbReference type="PIRSF" id="PIRSF000497">
    <property type="entry name" value="MAT"/>
    <property type="match status" value="1"/>
</dbReference>
<dbReference type="InterPro" id="IPR022636">
    <property type="entry name" value="S-AdoMet_synthetase_sfam"/>
</dbReference>
<organism evidence="16 17">
    <name type="scientific">Virgibacillus dokdonensis</name>
    <dbReference type="NCBI Taxonomy" id="302167"/>
    <lineage>
        <taxon>Bacteria</taxon>
        <taxon>Bacillati</taxon>
        <taxon>Bacillota</taxon>
        <taxon>Bacilli</taxon>
        <taxon>Bacillales</taxon>
        <taxon>Bacillaceae</taxon>
        <taxon>Virgibacillus</taxon>
    </lineage>
</organism>
<feature type="domain" description="S-adenosylmethionine synthetase N-terminal" evidence="13">
    <location>
        <begin position="6"/>
        <end position="103"/>
    </location>
</feature>
<feature type="binding site" description="in other chain" evidence="10">
    <location>
        <position position="17"/>
    </location>
    <ligand>
        <name>ATP</name>
        <dbReference type="ChEBI" id="CHEBI:30616"/>
        <note>ligand shared between two neighboring subunits</note>
    </ligand>
</feature>
<dbReference type="HAMAP" id="MF_00086">
    <property type="entry name" value="S_AdoMet_synth1"/>
    <property type="match status" value="1"/>
</dbReference>
<evidence type="ECO:0000256" key="2">
    <source>
        <dbReference type="ARBA" id="ARBA00009685"/>
    </source>
</evidence>
<keyword evidence="7 10" id="KW-0067">ATP-binding</keyword>
<dbReference type="Pfam" id="PF02773">
    <property type="entry name" value="S-AdoMet_synt_C"/>
    <property type="match status" value="1"/>
</dbReference>
<evidence type="ECO:0000256" key="3">
    <source>
        <dbReference type="ARBA" id="ARBA00022563"/>
    </source>
</evidence>
<comment type="catalytic activity">
    <reaction evidence="10">
        <text>L-methionine + ATP + H2O = S-adenosyl-L-methionine + phosphate + diphosphate</text>
        <dbReference type="Rhea" id="RHEA:21080"/>
        <dbReference type="ChEBI" id="CHEBI:15377"/>
        <dbReference type="ChEBI" id="CHEBI:30616"/>
        <dbReference type="ChEBI" id="CHEBI:33019"/>
        <dbReference type="ChEBI" id="CHEBI:43474"/>
        <dbReference type="ChEBI" id="CHEBI:57844"/>
        <dbReference type="ChEBI" id="CHEBI:59789"/>
        <dbReference type="EC" id="2.5.1.6"/>
    </reaction>
</comment>
<dbReference type="CDD" id="cd18079">
    <property type="entry name" value="S-AdoMet_synt"/>
    <property type="match status" value="1"/>
</dbReference>
<evidence type="ECO:0000313" key="16">
    <source>
        <dbReference type="EMBL" id="MEF2291687.1"/>
    </source>
</evidence>
<feature type="binding site" description="in other chain" evidence="10">
    <location>
        <begin position="177"/>
        <end position="179"/>
    </location>
    <ligand>
        <name>ATP</name>
        <dbReference type="ChEBI" id="CHEBI:30616"/>
        <note>ligand shared between two neighboring subunits</note>
    </ligand>
</feature>
<evidence type="ECO:0000256" key="12">
    <source>
        <dbReference type="RuleBase" id="RU004462"/>
    </source>
</evidence>
<comment type="caution">
    <text evidence="16">The sequence shown here is derived from an EMBL/GenBank/DDBJ whole genome shotgun (WGS) entry which is preliminary data.</text>
</comment>
<feature type="binding site" description="in other chain" evidence="10">
    <location>
        <position position="284"/>
    </location>
    <ligand>
        <name>L-methionine</name>
        <dbReference type="ChEBI" id="CHEBI:57844"/>
        <note>ligand shared between two neighboring subunits</note>
    </ligand>
</feature>
<dbReference type="EMBL" id="JAZHPM010000009">
    <property type="protein sequence ID" value="MEF2291687.1"/>
    <property type="molecule type" value="Genomic_DNA"/>
</dbReference>
<dbReference type="SUPFAM" id="SSF55973">
    <property type="entry name" value="S-adenosylmethionine synthetase"/>
    <property type="match status" value="3"/>
</dbReference>
<evidence type="ECO:0000256" key="8">
    <source>
        <dbReference type="ARBA" id="ARBA00022842"/>
    </source>
</evidence>
<evidence type="ECO:0000259" key="13">
    <source>
        <dbReference type="Pfam" id="PF00438"/>
    </source>
</evidence>
<dbReference type="Gene3D" id="3.30.300.10">
    <property type="match status" value="3"/>
</dbReference>
<comment type="function">
    <text evidence="10">Catalyzes the formation of S-adenosylmethionine (AdoMet) from methionine and ATP. The overall synthetic reaction is composed of two sequential steps, AdoMet formation and the subsequent tripolyphosphate hydrolysis which occurs prior to release of AdoMet from the enzyme.</text>
</comment>
<feature type="binding site" evidence="10">
    <location>
        <position position="19"/>
    </location>
    <ligand>
        <name>Mg(2+)</name>
        <dbReference type="ChEBI" id="CHEBI:18420"/>
    </ligand>
</feature>
<evidence type="ECO:0000256" key="4">
    <source>
        <dbReference type="ARBA" id="ARBA00022679"/>
    </source>
</evidence>
<feature type="binding site" description="in other chain" evidence="10">
    <location>
        <position position="58"/>
    </location>
    <ligand>
        <name>L-methionine</name>
        <dbReference type="ChEBI" id="CHEBI:57844"/>
        <note>ligand shared between two neighboring subunits</note>
    </ligand>
</feature>
<gene>
    <name evidence="10 16" type="primary">metK</name>
    <name evidence="16" type="ORF">V2W34_06605</name>
</gene>
<accession>A0ABU7VES6</accession>
<feature type="binding site" evidence="10">
    <location>
        <position position="253"/>
    </location>
    <ligand>
        <name>ATP</name>
        <dbReference type="ChEBI" id="CHEBI:30616"/>
        <note>ligand shared between two neighboring subunits</note>
    </ligand>
</feature>
<dbReference type="InterPro" id="IPR022629">
    <property type="entry name" value="S-AdoMet_synt_central"/>
</dbReference>
<feature type="binding site" evidence="10">
    <location>
        <position position="276"/>
    </location>
    <ligand>
        <name>ATP</name>
        <dbReference type="ChEBI" id="CHEBI:30616"/>
        <note>ligand shared between two neighboring subunits</note>
    </ligand>
</feature>
<evidence type="ECO:0000256" key="7">
    <source>
        <dbReference type="ARBA" id="ARBA00022840"/>
    </source>
</evidence>
<sequence>MATNRRLFTSESVTEGHPDKISDQISDAILDEILQSDPYARVACETTVTTGLVLVAGEISTTTYVDIPAVVRKTVEEIGYTRAKFGFDAKTCAVLTAIDEQSPDIAGGVNKALEARQGRMSEEEIDAIGAGDQGLMFGFACDETEELMPLPISLAHKLAKRLSDVRKRRILDYLRPDGKTQVTVEYGEDGQPIRVDTIVISTQHHQDATVEQIEKDLLKHVIFPVVPAHLLDETTKYFINPTGRFVIGGPQGDAGLTGRKIIVDTYGGYARHGGGAFSGKDATKVDRSAAYAARYVAKNIVAAKLAKSCEVQLAYAIGVAEPVSIAIDTFGTGIVREEVLVQAVRKLFDLRPAGIIHMLDLQKPIFRNTAAYGHFGRTDVVFPWEKTDKVEELIALVKEQQ</sequence>
<dbReference type="PROSITE" id="PS00377">
    <property type="entry name" value="ADOMET_SYNTHASE_2"/>
    <property type="match status" value="1"/>
</dbReference>
<dbReference type="NCBIfam" id="TIGR01034">
    <property type="entry name" value="metK"/>
    <property type="match status" value="1"/>
</dbReference>
<dbReference type="Pfam" id="PF00438">
    <property type="entry name" value="S-AdoMet_synt_N"/>
    <property type="match status" value="1"/>
</dbReference>
<dbReference type="GO" id="GO:0004478">
    <property type="term" value="F:methionine adenosyltransferase activity"/>
    <property type="evidence" value="ECO:0007669"/>
    <property type="project" value="UniProtKB-EC"/>
</dbReference>
<evidence type="ECO:0000256" key="11">
    <source>
        <dbReference type="RuleBase" id="RU000542"/>
    </source>
</evidence>
<keyword evidence="9 10" id="KW-0630">Potassium</keyword>
<dbReference type="RefSeq" id="WP_331805217.1">
    <property type="nucleotide sequence ID" value="NZ_JAZHPM010000009.1"/>
</dbReference>
<keyword evidence="10" id="KW-0963">Cytoplasm</keyword>
<dbReference type="Pfam" id="PF02772">
    <property type="entry name" value="S-AdoMet_synt_M"/>
    <property type="match status" value="1"/>
</dbReference>
<evidence type="ECO:0000259" key="14">
    <source>
        <dbReference type="Pfam" id="PF02772"/>
    </source>
</evidence>
<evidence type="ECO:0000259" key="15">
    <source>
        <dbReference type="Pfam" id="PF02773"/>
    </source>
</evidence>
<dbReference type="InterPro" id="IPR002133">
    <property type="entry name" value="S-AdoMet_synthetase"/>
</dbReference>
<name>A0ABU7VES6_9BACI</name>
<comment type="cofactor">
    <cofactor evidence="10">
        <name>K(+)</name>
        <dbReference type="ChEBI" id="CHEBI:29103"/>
    </cofactor>
    <text evidence="10">Binds 1 potassium ion per subunit.</text>
</comment>
<evidence type="ECO:0000256" key="9">
    <source>
        <dbReference type="ARBA" id="ARBA00022958"/>
    </source>
</evidence>
<feature type="region of interest" description="Flexible loop" evidence="10">
    <location>
        <begin position="101"/>
        <end position="111"/>
    </location>
</feature>
<reference evidence="16 17" key="1">
    <citation type="submission" date="2024-01" db="EMBL/GenBank/DDBJ databases">
        <title>Survival strategy associated with biotechnological potential of Virgibacillus dokdonensis T4.6 isolated from salt-fermented shrimp paste.</title>
        <authorList>
            <person name="Doan T.V."/>
            <person name="Quach N.T."/>
            <person name="Phi Q.-T."/>
        </authorList>
    </citation>
    <scope>NUCLEOTIDE SEQUENCE [LARGE SCALE GENOMIC DNA]</scope>
    <source>
        <strain evidence="16 17">T4.6</strain>
    </source>
</reference>
<evidence type="ECO:0000313" key="17">
    <source>
        <dbReference type="Proteomes" id="UP001356080"/>
    </source>
</evidence>
<dbReference type="PANTHER" id="PTHR11964">
    <property type="entry name" value="S-ADENOSYLMETHIONINE SYNTHETASE"/>
    <property type="match status" value="1"/>
</dbReference>
<protein>
    <recommendedName>
        <fullName evidence="10">S-adenosylmethionine synthase</fullName>
        <shortName evidence="10">AdoMet synthase</shortName>
        <ecNumber evidence="10">2.5.1.6</ecNumber>
    </recommendedName>
    <alternativeName>
        <fullName evidence="10">MAT</fullName>
    </alternativeName>
    <alternativeName>
        <fullName evidence="10">Methionine adenosyltransferase</fullName>
    </alternativeName>
</protein>
<feature type="binding site" description="in other chain" evidence="10">
    <location>
        <position position="101"/>
    </location>
    <ligand>
        <name>L-methionine</name>
        <dbReference type="ChEBI" id="CHEBI:57844"/>
        <note>ligand shared between two neighboring subunits</note>
    </ligand>
</feature>
<comment type="subcellular location">
    <subcellularLocation>
        <location evidence="10 11">Cytoplasm</location>
    </subcellularLocation>
</comment>
<dbReference type="InterPro" id="IPR022631">
    <property type="entry name" value="ADOMET_SYNTHASE_CS"/>
</dbReference>
<dbReference type="PROSITE" id="PS00376">
    <property type="entry name" value="ADOMET_SYNTHASE_1"/>
    <property type="match status" value="1"/>
</dbReference>
<comment type="pathway">
    <text evidence="1 10">Amino-acid biosynthesis; S-adenosyl-L-methionine biosynthesis; S-adenosyl-L-methionine from L-methionine: step 1/1.</text>
</comment>
<feature type="binding site" description="in other chain" evidence="10">
    <location>
        <begin position="244"/>
        <end position="245"/>
    </location>
    <ligand>
        <name>ATP</name>
        <dbReference type="ChEBI" id="CHEBI:30616"/>
        <note>ligand shared between two neighboring subunits</note>
    </ligand>
</feature>
<comment type="similarity">
    <text evidence="2 10 12">Belongs to the AdoMet synthase family.</text>
</comment>
<keyword evidence="5 10" id="KW-0479">Metal-binding</keyword>
<keyword evidence="17" id="KW-1185">Reference proteome</keyword>
<feature type="binding site" evidence="10">
    <location>
        <position position="280"/>
    </location>
    <ligand>
        <name>ATP</name>
        <dbReference type="ChEBI" id="CHEBI:30616"/>
        <note>ligand shared between two neighboring subunits</note>
    </ligand>
</feature>
<dbReference type="InterPro" id="IPR022628">
    <property type="entry name" value="S-AdoMet_synt_N"/>
</dbReference>
<dbReference type="InterPro" id="IPR022630">
    <property type="entry name" value="S-AdoMet_synt_C"/>
</dbReference>
<dbReference type="Proteomes" id="UP001356080">
    <property type="component" value="Unassembled WGS sequence"/>
</dbReference>
<evidence type="ECO:0000256" key="6">
    <source>
        <dbReference type="ARBA" id="ARBA00022741"/>
    </source>
</evidence>
<keyword evidence="4 10" id="KW-0808">Transferase</keyword>
<feature type="binding site" description="in other chain" evidence="10">
    <location>
        <begin position="259"/>
        <end position="260"/>
    </location>
    <ligand>
        <name>ATP</name>
        <dbReference type="ChEBI" id="CHEBI:30616"/>
        <note>ligand shared between two neighboring subunits</note>
    </ligand>
</feature>
<feature type="binding site" evidence="10">
    <location>
        <position position="253"/>
    </location>
    <ligand>
        <name>L-methionine</name>
        <dbReference type="ChEBI" id="CHEBI:57844"/>
        <note>ligand shared between two neighboring subunits</note>
    </ligand>
</feature>
<dbReference type="EC" id="2.5.1.6" evidence="10"/>
<comment type="cofactor">
    <cofactor evidence="10">
        <name>Mg(2+)</name>
        <dbReference type="ChEBI" id="CHEBI:18420"/>
    </cofactor>
    <text evidence="10">Binds 2 divalent ions per subunit.</text>
</comment>
<feature type="domain" description="S-adenosylmethionine synthetase C-terminal" evidence="15">
    <location>
        <begin position="247"/>
        <end position="386"/>
    </location>
</feature>
<proteinExistence type="inferred from homology"/>
<evidence type="ECO:0000256" key="1">
    <source>
        <dbReference type="ARBA" id="ARBA00005224"/>
    </source>
</evidence>
<feature type="binding site" evidence="10">
    <location>
        <position position="45"/>
    </location>
    <ligand>
        <name>K(+)</name>
        <dbReference type="ChEBI" id="CHEBI:29103"/>
    </ligand>
</feature>
<evidence type="ECO:0000256" key="5">
    <source>
        <dbReference type="ARBA" id="ARBA00022723"/>
    </source>
</evidence>
<feature type="domain" description="S-adenosylmethionine synthetase central" evidence="14">
    <location>
        <begin position="128"/>
        <end position="245"/>
    </location>
</feature>
<comment type="subunit">
    <text evidence="10">Homotetramer; dimer of dimers.</text>
</comment>
<keyword evidence="3 10" id="KW-0554">One-carbon metabolism</keyword>
<keyword evidence="8 10" id="KW-0460">Magnesium</keyword>
<evidence type="ECO:0000256" key="10">
    <source>
        <dbReference type="HAMAP-Rule" id="MF_00086"/>
    </source>
</evidence>